<keyword evidence="2" id="KW-1185">Reference proteome</keyword>
<proteinExistence type="predicted"/>
<dbReference type="Proteomes" id="UP000003163">
    <property type="component" value="Unassembled WGS sequence"/>
</dbReference>
<organism evidence="1 2">
    <name type="scientific">Edhazardia aedis (strain USNM 41457)</name>
    <name type="common">Microsporidian parasite</name>
    <dbReference type="NCBI Taxonomy" id="1003232"/>
    <lineage>
        <taxon>Eukaryota</taxon>
        <taxon>Fungi</taxon>
        <taxon>Fungi incertae sedis</taxon>
        <taxon>Microsporidia</taxon>
        <taxon>Edhazardia</taxon>
    </lineage>
</organism>
<sequence length="67" mass="8040">MNPIILFVQFCNIVIKKYFLFQIDFLLEKLRKSNPQLKNFLSSELFQKVKFVINLNTKRKNTNNDSN</sequence>
<dbReference type="VEuPathDB" id="MicrosporidiaDB:EDEG_03359"/>
<evidence type="ECO:0000313" key="1">
    <source>
        <dbReference type="EMBL" id="EJW02205.1"/>
    </source>
</evidence>
<name>J9DHW1_EDHAE</name>
<gene>
    <name evidence="1" type="ORF">EDEG_03359</name>
</gene>
<dbReference type="EMBL" id="AFBI03000084">
    <property type="protein sequence ID" value="EJW02205.1"/>
    <property type="molecule type" value="Genomic_DNA"/>
</dbReference>
<reference evidence="1 2" key="1">
    <citation type="submission" date="2011-08" db="EMBL/GenBank/DDBJ databases">
        <authorList>
            <person name="Liu Z.J."/>
            <person name="Shi F.L."/>
            <person name="Lu J.Q."/>
            <person name="Li M."/>
            <person name="Wang Z.L."/>
        </authorList>
    </citation>
    <scope>NUCLEOTIDE SEQUENCE [LARGE SCALE GENOMIC DNA]</scope>
    <source>
        <strain evidence="1 2">USNM 41457</strain>
    </source>
</reference>
<reference evidence="2" key="2">
    <citation type="submission" date="2015-07" db="EMBL/GenBank/DDBJ databases">
        <title>Contrasting host-pathogen interactions and genome evolution in two generalist and specialist microsporidian pathogens of mosquitoes.</title>
        <authorList>
            <consortium name="The Broad Institute Genomics Platform"/>
            <consortium name="The Broad Institute Genome Sequencing Center for Infectious Disease"/>
            <person name="Cuomo C.A."/>
            <person name="Sanscrainte N.D."/>
            <person name="Goldberg J.M."/>
            <person name="Heiman D."/>
            <person name="Young S."/>
            <person name="Zeng Q."/>
            <person name="Becnel J.J."/>
            <person name="Birren B.W."/>
        </authorList>
    </citation>
    <scope>NUCLEOTIDE SEQUENCE [LARGE SCALE GENOMIC DNA]</scope>
    <source>
        <strain evidence="2">USNM 41457</strain>
    </source>
</reference>
<dbReference type="HOGENOM" id="CLU_2812323_0_0_1"/>
<accession>J9DHW1</accession>
<protein>
    <submittedName>
        <fullName evidence="1">Uncharacterized protein</fullName>
    </submittedName>
</protein>
<evidence type="ECO:0000313" key="2">
    <source>
        <dbReference type="Proteomes" id="UP000003163"/>
    </source>
</evidence>
<dbReference type="AlphaFoldDB" id="J9DHW1"/>
<dbReference type="InParanoid" id="J9DHW1"/>
<comment type="caution">
    <text evidence="1">The sequence shown here is derived from an EMBL/GenBank/DDBJ whole genome shotgun (WGS) entry which is preliminary data.</text>
</comment>